<organism evidence="1 2">
    <name type="scientific">Psittacicella melopsittaci</name>
    <dbReference type="NCBI Taxonomy" id="2028576"/>
    <lineage>
        <taxon>Bacteria</taxon>
        <taxon>Pseudomonadati</taxon>
        <taxon>Pseudomonadota</taxon>
        <taxon>Gammaproteobacteria</taxon>
        <taxon>Pasteurellales</taxon>
        <taxon>Psittacicellaceae</taxon>
        <taxon>Psittacicella</taxon>
    </lineage>
</organism>
<dbReference type="OrthoDB" id="5668628at2"/>
<gene>
    <name evidence="1" type="ORF">CJP74_03130</name>
</gene>
<keyword evidence="2" id="KW-1185">Reference proteome</keyword>
<proteinExistence type="predicted"/>
<evidence type="ECO:0000313" key="1">
    <source>
        <dbReference type="EMBL" id="RIY32988.1"/>
    </source>
</evidence>
<dbReference type="AlphaFoldDB" id="A0A3A1Y6Z2"/>
<dbReference type="RefSeq" id="WP_119496813.1">
    <property type="nucleotide sequence ID" value="NZ_NRJH01000023.1"/>
</dbReference>
<evidence type="ECO:0000313" key="2">
    <source>
        <dbReference type="Proteomes" id="UP000266258"/>
    </source>
</evidence>
<accession>A0A3A1Y6Z2</accession>
<dbReference type="EMBL" id="NRJH01000023">
    <property type="protein sequence ID" value="RIY32988.1"/>
    <property type="molecule type" value="Genomic_DNA"/>
</dbReference>
<name>A0A3A1Y6Z2_9GAMM</name>
<dbReference type="Proteomes" id="UP000266258">
    <property type="component" value="Unassembled WGS sequence"/>
</dbReference>
<reference evidence="1 2" key="1">
    <citation type="submission" date="2017-08" db="EMBL/GenBank/DDBJ databases">
        <title>Reclassification of Bisgaard taxon 37 and 44.</title>
        <authorList>
            <person name="Christensen H."/>
        </authorList>
    </citation>
    <scope>NUCLEOTIDE SEQUENCE [LARGE SCALE GENOMIC DNA]</scope>
    <source>
        <strain evidence="1 2">B96_4</strain>
    </source>
</reference>
<sequence length="446" mass="50714">MANSKSKNLILSIHIDSQEINLAAGYVDNETVNLLALKRGDLQGINFGNITNKDLFTSSVVANLQDFLDNHLRIYSNETAKSLNLEVANGKLVVKKISYNIIVSELRKQATIQTHILKQILQEHFFAEDVVLSDEKIFKCTADTATTTLLVEDSPEDKPYLINLNLCYNSAWINFITDQNDYTVSSLSVEKGFKEIVNGVNNSPRVRSPLPLETIYNGLRGYRFLATRSKVDLRFPLFNINFSLSEIEQAIILPLQEVFHLCYDKFRELDRNNLRFTDNFLSKVKINFMGYGADLYDISSVVSLIFSERLTDELESLKRQDAKLNTTSTSDETSLNLVTGMLNHSTSYLPSMNVKTKQLIYSSSDDQLKFAHTTLRIGNKAKMIDGVCFSFSNQMVDTSGRVSYKQYLQYLDQFTTSLGLIYNFHLAQPKPIKLGFFVSLLKFFKM</sequence>
<comment type="caution">
    <text evidence="1">The sequence shown here is derived from an EMBL/GenBank/DDBJ whole genome shotgun (WGS) entry which is preliminary data.</text>
</comment>
<protein>
    <submittedName>
        <fullName evidence="1">Uncharacterized protein</fullName>
    </submittedName>
</protein>